<evidence type="ECO:0000313" key="4">
    <source>
        <dbReference type="Proteomes" id="UP000053424"/>
    </source>
</evidence>
<feature type="transmembrane region" description="Helical" evidence="2">
    <location>
        <begin position="35"/>
        <end position="57"/>
    </location>
</feature>
<feature type="transmembrane region" description="Helical" evidence="2">
    <location>
        <begin position="93"/>
        <end position="114"/>
    </location>
</feature>
<evidence type="ECO:0000256" key="2">
    <source>
        <dbReference type="SAM" id="Phobius"/>
    </source>
</evidence>
<dbReference type="Proteomes" id="UP000053424">
    <property type="component" value="Unassembled WGS sequence"/>
</dbReference>
<reference evidence="4" key="2">
    <citation type="submission" date="2015-01" db="EMBL/GenBank/DDBJ databases">
        <title>Evolutionary Origins and Diversification of the Mycorrhizal Mutualists.</title>
        <authorList>
            <consortium name="DOE Joint Genome Institute"/>
            <consortium name="Mycorrhizal Genomics Consortium"/>
            <person name="Kohler A."/>
            <person name="Kuo A."/>
            <person name="Nagy L.G."/>
            <person name="Floudas D."/>
            <person name="Copeland A."/>
            <person name="Barry K.W."/>
            <person name="Cichocki N."/>
            <person name="Veneault-Fourrey C."/>
            <person name="LaButti K."/>
            <person name="Lindquist E.A."/>
            <person name="Lipzen A."/>
            <person name="Lundell T."/>
            <person name="Morin E."/>
            <person name="Murat C."/>
            <person name="Riley R."/>
            <person name="Ohm R."/>
            <person name="Sun H."/>
            <person name="Tunlid A."/>
            <person name="Henrissat B."/>
            <person name="Grigoriev I.V."/>
            <person name="Hibbett D.S."/>
            <person name="Martin F."/>
        </authorList>
    </citation>
    <scope>NUCLEOTIDE SEQUENCE [LARGE SCALE GENOMIC DNA]</scope>
    <source>
        <strain evidence="4">h7</strain>
    </source>
</reference>
<dbReference type="AlphaFoldDB" id="A0A0C3C4H9"/>
<sequence>MDHVIPDVERTTGQNDTVARVDIQVVEKRPLAPLFWWRMVTLFFAFSFLVIGASLGCAAVSKFHSARNAVASALTIGTVVSMEFSGLQATNSLLVTACFLIAGIMAIFMIDYCMRPRNLRAGFIGHSTMLIVCMALLLAAVIAETVIWSTRVAKINALDLDGNPISQSIIDQAAASAGVSKALSGFYYVRLTVAFAWIGWWLSFIACAVIFATNMEARQLLQAEKEERQREADLYRSRFGGDTLTGDGSLIHKQGKLGSYGKEKSEGSAEPSSSTTPKAGQIEGITETTRNTGIDEEHHIRN</sequence>
<protein>
    <submittedName>
        <fullName evidence="3">Uncharacterized protein</fullName>
    </submittedName>
</protein>
<proteinExistence type="predicted"/>
<feature type="transmembrane region" description="Helical" evidence="2">
    <location>
        <begin position="121"/>
        <end position="143"/>
    </location>
</feature>
<feature type="compositionally biased region" description="Basic and acidic residues" evidence="1">
    <location>
        <begin position="293"/>
        <end position="302"/>
    </location>
</feature>
<keyword evidence="2" id="KW-1133">Transmembrane helix</keyword>
<name>A0A0C3C4H9_HEBCY</name>
<keyword evidence="4" id="KW-1185">Reference proteome</keyword>
<feature type="region of interest" description="Disordered" evidence="1">
    <location>
        <begin position="245"/>
        <end position="302"/>
    </location>
</feature>
<feature type="transmembrane region" description="Helical" evidence="2">
    <location>
        <begin position="187"/>
        <end position="212"/>
    </location>
</feature>
<accession>A0A0C3C4H9</accession>
<evidence type="ECO:0000256" key="1">
    <source>
        <dbReference type="SAM" id="MobiDB-lite"/>
    </source>
</evidence>
<dbReference type="STRING" id="686832.A0A0C3C4H9"/>
<evidence type="ECO:0000313" key="3">
    <source>
        <dbReference type="EMBL" id="KIM38506.1"/>
    </source>
</evidence>
<reference evidence="3 4" key="1">
    <citation type="submission" date="2014-04" db="EMBL/GenBank/DDBJ databases">
        <authorList>
            <consortium name="DOE Joint Genome Institute"/>
            <person name="Kuo A."/>
            <person name="Gay G."/>
            <person name="Dore J."/>
            <person name="Kohler A."/>
            <person name="Nagy L.G."/>
            <person name="Floudas D."/>
            <person name="Copeland A."/>
            <person name="Barry K.W."/>
            <person name="Cichocki N."/>
            <person name="Veneault-Fourrey C."/>
            <person name="LaButti K."/>
            <person name="Lindquist E.A."/>
            <person name="Lipzen A."/>
            <person name="Lundell T."/>
            <person name="Morin E."/>
            <person name="Murat C."/>
            <person name="Sun H."/>
            <person name="Tunlid A."/>
            <person name="Henrissat B."/>
            <person name="Grigoriev I.V."/>
            <person name="Hibbett D.S."/>
            <person name="Martin F."/>
            <person name="Nordberg H.P."/>
            <person name="Cantor M.N."/>
            <person name="Hua S.X."/>
        </authorList>
    </citation>
    <scope>NUCLEOTIDE SEQUENCE [LARGE SCALE GENOMIC DNA]</scope>
    <source>
        <strain evidence="4">h7</strain>
    </source>
</reference>
<dbReference type="HOGENOM" id="CLU_921524_0_0_1"/>
<keyword evidence="2" id="KW-0472">Membrane</keyword>
<gene>
    <name evidence="3" type="ORF">M413DRAFT_30056</name>
</gene>
<keyword evidence="2" id="KW-0812">Transmembrane</keyword>
<dbReference type="EMBL" id="KN831790">
    <property type="protein sequence ID" value="KIM38506.1"/>
    <property type="molecule type" value="Genomic_DNA"/>
</dbReference>
<organism evidence="3 4">
    <name type="scientific">Hebeloma cylindrosporum</name>
    <dbReference type="NCBI Taxonomy" id="76867"/>
    <lineage>
        <taxon>Eukaryota</taxon>
        <taxon>Fungi</taxon>
        <taxon>Dikarya</taxon>
        <taxon>Basidiomycota</taxon>
        <taxon>Agaricomycotina</taxon>
        <taxon>Agaricomycetes</taxon>
        <taxon>Agaricomycetidae</taxon>
        <taxon>Agaricales</taxon>
        <taxon>Agaricineae</taxon>
        <taxon>Hymenogastraceae</taxon>
        <taxon>Hebeloma</taxon>
    </lineage>
</organism>